<keyword evidence="5" id="KW-0804">Transcription</keyword>
<dbReference type="PROSITE" id="PS50110">
    <property type="entry name" value="RESPONSE_REGULATORY"/>
    <property type="match status" value="1"/>
</dbReference>
<evidence type="ECO:0000313" key="8">
    <source>
        <dbReference type="EMBL" id="MFC5345709.1"/>
    </source>
</evidence>
<protein>
    <submittedName>
        <fullName evidence="8">Response regulator</fullName>
    </submittedName>
</protein>
<dbReference type="RefSeq" id="WP_374037763.1">
    <property type="nucleotide sequence ID" value="NZ_CP169082.1"/>
</dbReference>
<keyword evidence="9" id="KW-1185">Reference proteome</keyword>
<dbReference type="InterPro" id="IPR011006">
    <property type="entry name" value="CheY-like_superfamily"/>
</dbReference>
<evidence type="ECO:0000256" key="5">
    <source>
        <dbReference type="ARBA" id="ARBA00023163"/>
    </source>
</evidence>
<organism evidence="8 9">
    <name type="scientific">Brevundimonas staleyi</name>
    <dbReference type="NCBI Taxonomy" id="74326"/>
    <lineage>
        <taxon>Bacteria</taxon>
        <taxon>Pseudomonadati</taxon>
        <taxon>Pseudomonadota</taxon>
        <taxon>Alphaproteobacteria</taxon>
        <taxon>Caulobacterales</taxon>
        <taxon>Caulobacteraceae</taxon>
        <taxon>Brevundimonas</taxon>
    </lineage>
</organism>
<reference evidence="9" key="1">
    <citation type="journal article" date="2019" name="Int. J. Syst. Evol. Microbiol.">
        <title>The Global Catalogue of Microorganisms (GCM) 10K type strain sequencing project: providing services to taxonomists for standard genome sequencing and annotation.</title>
        <authorList>
            <consortium name="The Broad Institute Genomics Platform"/>
            <consortium name="The Broad Institute Genome Sequencing Center for Infectious Disease"/>
            <person name="Wu L."/>
            <person name="Ma J."/>
        </authorList>
    </citation>
    <scope>NUCLEOTIDE SEQUENCE [LARGE SCALE GENOMIC DNA]</scope>
    <source>
        <strain evidence="9">JCM 12125</strain>
    </source>
</reference>
<dbReference type="Proteomes" id="UP001596152">
    <property type="component" value="Unassembled WGS sequence"/>
</dbReference>
<evidence type="ECO:0000256" key="2">
    <source>
        <dbReference type="ARBA" id="ARBA00023012"/>
    </source>
</evidence>
<dbReference type="SUPFAM" id="SSF52172">
    <property type="entry name" value="CheY-like"/>
    <property type="match status" value="1"/>
</dbReference>
<keyword evidence="1 6" id="KW-0597">Phosphoprotein</keyword>
<dbReference type="InterPro" id="IPR001789">
    <property type="entry name" value="Sig_transdc_resp-reg_receiver"/>
</dbReference>
<sequence length="207" mass="21617">MFDGSITDHTTANDKANLDAILSRYDALMAAPETMTPEDATDLAALAGIFDLDAGRAPTELWPEVRTVLTAQAPRVVENPVFTQDATALTLLVVEDDPEMAQDLTALLVEAGHDVVGPFHSAEAAEVAAGLHTIDVALLDINLSGATDGGTLGRSLKSRWGLKVVFLSGDVTAAASHADIAEAMVIKPYRGADVLAALKRVADDASV</sequence>
<evidence type="ECO:0000313" key="9">
    <source>
        <dbReference type="Proteomes" id="UP001596152"/>
    </source>
</evidence>
<dbReference type="PANTHER" id="PTHR48111">
    <property type="entry name" value="REGULATOR OF RPOS"/>
    <property type="match status" value="1"/>
</dbReference>
<evidence type="ECO:0000259" key="7">
    <source>
        <dbReference type="PROSITE" id="PS50110"/>
    </source>
</evidence>
<proteinExistence type="predicted"/>
<evidence type="ECO:0000256" key="1">
    <source>
        <dbReference type="ARBA" id="ARBA00022553"/>
    </source>
</evidence>
<comment type="caution">
    <text evidence="8">The sequence shown here is derived from an EMBL/GenBank/DDBJ whole genome shotgun (WGS) entry which is preliminary data.</text>
</comment>
<keyword evidence="2" id="KW-0902">Two-component regulatory system</keyword>
<name>A0ABW0FW31_9CAUL</name>
<evidence type="ECO:0000256" key="6">
    <source>
        <dbReference type="PROSITE-ProRule" id="PRU00169"/>
    </source>
</evidence>
<dbReference type="EMBL" id="JBHSLF010000053">
    <property type="protein sequence ID" value="MFC5345709.1"/>
    <property type="molecule type" value="Genomic_DNA"/>
</dbReference>
<gene>
    <name evidence="8" type="ORF">ACFPIE_17480</name>
</gene>
<dbReference type="InterPro" id="IPR039420">
    <property type="entry name" value="WalR-like"/>
</dbReference>
<evidence type="ECO:0000256" key="4">
    <source>
        <dbReference type="ARBA" id="ARBA00023125"/>
    </source>
</evidence>
<feature type="domain" description="Response regulatory" evidence="7">
    <location>
        <begin position="90"/>
        <end position="202"/>
    </location>
</feature>
<dbReference type="PANTHER" id="PTHR48111:SF1">
    <property type="entry name" value="TWO-COMPONENT RESPONSE REGULATOR ORR33"/>
    <property type="match status" value="1"/>
</dbReference>
<keyword evidence="3" id="KW-0805">Transcription regulation</keyword>
<feature type="modified residue" description="4-aspartylphosphate" evidence="6">
    <location>
        <position position="140"/>
    </location>
</feature>
<dbReference type="Pfam" id="PF00072">
    <property type="entry name" value="Response_reg"/>
    <property type="match status" value="1"/>
</dbReference>
<keyword evidence="4" id="KW-0238">DNA-binding</keyword>
<dbReference type="SMART" id="SM00448">
    <property type="entry name" value="REC"/>
    <property type="match status" value="1"/>
</dbReference>
<dbReference type="Gene3D" id="3.40.50.2300">
    <property type="match status" value="1"/>
</dbReference>
<evidence type="ECO:0000256" key="3">
    <source>
        <dbReference type="ARBA" id="ARBA00023015"/>
    </source>
</evidence>
<accession>A0ABW0FW31</accession>